<name>A0ABP6T978_9ACTN</name>
<accession>A0ABP6T978</accession>
<proteinExistence type="predicted"/>
<reference evidence="3" key="1">
    <citation type="journal article" date="2019" name="Int. J. Syst. Evol. Microbiol.">
        <title>The Global Catalogue of Microorganisms (GCM) 10K type strain sequencing project: providing services to taxonomists for standard genome sequencing and annotation.</title>
        <authorList>
            <consortium name="The Broad Institute Genomics Platform"/>
            <consortium name="The Broad Institute Genome Sequencing Center for Infectious Disease"/>
            <person name="Wu L."/>
            <person name="Ma J."/>
        </authorList>
    </citation>
    <scope>NUCLEOTIDE SEQUENCE [LARGE SCALE GENOMIC DNA]</scope>
    <source>
        <strain evidence="3">JCM 9458</strain>
    </source>
</reference>
<keyword evidence="3" id="KW-1185">Reference proteome</keyword>
<protein>
    <submittedName>
        <fullName evidence="2">Uncharacterized protein</fullName>
    </submittedName>
</protein>
<organism evidence="2 3">
    <name type="scientific">Cryptosporangium minutisporangium</name>
    <dbReference type="NCBI Taxonomy" id="113569"/>
    <lineage>
        <taxon>Bacteria</taxon>
        <taxon>Bacillati</taxon>
        <taxon>Actinomycetota</taxon>
        <taxon>Actinomycetes</taxon>
        <taxon>Cryptosporangiales</taxon>
        <taxon>Cryptosporangiaceae</taxon>
        <taxon>Cryptosporangium</taxon>
    </lineage>
</organism>
<evidence type="ECO:0000313" key="3">
    <source>
        <dbReference type="Proteomes" id="UP001501676"/>
    </source>
</evidence>
<gene>
    <name evidence="2" type="ORF">GCM10020369_66500</name>
</gene>
<feature type="compositionally biased region" description="Polar residues" evidence="1">
    <location>
        <begin position="8"/>
        <end position="21"/>
    </location>
</feature>
<dbReference type="Proteomes" id="UP001501676">
    <property type="component" value="Unassembled WGS sequence"/>
</dbReference>
<sequence>MAGYPNTVAATHSAGNDNTSGRHPRAGRAIVEHASWRQKRYAPGGYSLHGRRREEWTQRPRSVSLFDRLPSGALAGARQLRPPGV</sequence>
<comment type="caution">
    <text evidence="2">The sequence shown here is derived from an EMBL/GenBank/DDBJ whole genome shotgun (WGS) entry which is preliminary data.</text>
</comment>
<evidence type="ECO:0000313" key="2">
    <source>
        <dbReference type="EMBL" id="GAA3395002.1"/>
    </source>
</evidence>
<feature type="region of interest" description="Disordered" evidence="1">
    <location>
        <begin position="1"/>
        <end position="24"/>
    </location>
</feature>
<evidence type="ECO:0000256" key="1">
    <source>
        <dbReference type="SAM" id="MobiDB-lite"/>
    </source>
</evidence>
<dbReference type="EMBL" id="BAAAYN010000047">
    <property type="protein sequence ID" value="GAA3395002.1"/>
    <property type="molecule type" value="Genomic_DNA"/>
</dbReference>